<organism evidence="2 3">
    <name type="scientific">Rangifer tarandus platyrhynchus</name>
    <name type="common">Svalbard reindeer</name>
    <dbReference type="NCBI Taxonomy" id="3082113"/>
    <lineage>
        <taxon>Eukaryota</taxon>
        <taxon>Metazoa</taxon>
        <taxon>Chordata</taxon>
        <taxon>Craniata</taxon>
        <taxon>Vertebrata</taxon>
        <taxon>Euteleostomi</taxon>
        <taxon>Mammalia</taxon>
        <taxon>Eutheria</taxon>
        <taxon>Laurasiatheria</taxon>
        <taxon>Artiodactyla</taxon>
        <taxon>Ruminantia</taxon>
        <taxon>Pecora</taxon>
        <taxon>Cervidae</taxon>
        <taxon>Odocoileinae</taxon>
        <taxon>Rangifer</taxon>
    </lineage>
</organism>
<name>A0ABN8ZN41_RANTA</name>
<feature type="compositionally biased region" description="Low complexity" evidence="1">
    <location>
        <begin position="77"/>
        <end position="93"/>
    </location>
</feature>
<gene>
    <name evidence="2" type="ORF">MRATA1EN1_LOCUS24292</name>
</gene>
<dbReference type="EMBL" id="OX459941">
    <property type="protein sequence ID" value="CAI9175330.1"/>
    <property type="molecule type" value="Genomic_DNA"/>
</dbReference>
<proteinExistence type="predicted"/>
<sequence>MPPAGGGDAHVRPSAFQPVAVAPRKPPIRPPGSVLYCPESSHRRHTRPSTRAPLQTHPFPPLRFVQTSGGGKRASRGRAASAFDSSARAPPGL</sequence>
<dbReference type="Proteomes" id="UP001176941">
    <property type="component" value="Chromosome 5"/>
</dbReference>
<evidence type="ECO:0000313" key="2">
    <source>
        <dbReference type="EMBL" id="CAI9175330.1"/>
    </source>
</evidence>
<reference evidence="2" key="1">
    <citation type="submission" date="2023-04" db="EMBL/GenBank/DDBJ databases">
        <authorList>
            <consortium name="ELIXIR-Norway"/>
        </authorList>
    </citation>
    <scope>NUCLEOTIDE SEQUENCE [LARGE SCALE GENOMIC DNA]</scope>
</reference>
<evidence type="ECO:0000313" key="3">
    <source>
        <dbReference type="Proteomes" id="UP001176941"/>
    </source>
</evidence>
<evidence type="ECO:0000256" key="1">
    <source>
        <dbReference type="SAM" id="MobiDB-lite"/>
    </source>
</evidence>
<feature type="region of interest" description="Disordered" evidence="1">
    <location>
        <begin position="1"/>
        <end position="93"/>
    </location>
</feature>
<keyword evidence="3" id="KW-1185">Reference proteome</keyword>
<accession>A0ABN8ZN41</accession>
<protein>
    <submittedName>
        <fullName evidence="2">Uncharacterized protein</fullName>
    </submittedName>
</protein>